<evidence type="ECO:0000256" key="1">
    <source>
        <dbReference type="ARBA" id="ARBA00022618"/>
    </source>
</evidence>
<evidence type="ECO:0000313" key="5">
    <source>
        <dbReference type="Proteomes" id="UP000734854"/>
    </source>
</evidence>
<keyword evidence="2" id="KW-0131">Cell cycle</keyword>
<dbReference type="PANTHER" id="PTHR10177">
    <property type="entry name" value="CYCLINS"/>
    <property type="match status" value="1"/>
</dbReference>
<evidence type="ECO:0000256" key="2">
    <source>
        <dbReference type="ARBA" id="ARBA00023306"/>
    </source>
</evidence>
<organism evidence="4 5">
    <name type="scientific">Zingiber officinale</name>
    <name type="common">Ginger</name>
    <name type="synonym">Amomum zingiber</name>
    <dbReference type="NCBI Taxonomy" id="94328"/>
    <lineage>
        <taxon>Eukaryota</taxon>
        <taxon>Viridiplantae</taxon>
        <taxon>Streptophyta</taxon>
        <taxon>Embryophyta</taxon>
        <taxon>Tracheophyta</taxon>
        <taxon>Spermatophyta</taxon>
        <taxon>Magnoliopsida</taxon>
        <taxon>Liliopsida</taxon>
        <taxon>Zingiberales</taxon>
        <taxon>Zingiberaceae</taxon>
        <taxon>Zingiber</taxon>
    </lineage>
</organism>
<dbReference type="Pfam" id="PF00134">
    <property type="entry name" value="Cyclin_N"/>
    <property type="match status" value="1"/>
</dbReference>
<dbReference type="InterPro" id="IPR036915">
    <property type="entry name" value="Cyclin-like_sf"/>
</dbReference>
<keyword evidence="1" id="KW-0132">Cell division</keyword>
<dbReference type="Proteomes" id="UP000734854">
    <property type="component" value="Unassembled WGS sequence"/>
</dbReference>
<sequence>MEEGGPEEMAPTVSSREDYETEHHVVSVVEAAVREDWKEVLSFLANKESEALPLLVADREGGNLHLRTAREAEVEWVVLSSARHGFSTVTAVLAMSYFDWCFLPCADGRRGPLMRIQGDKPWMGRLAAVVCMSLAIKVEETSVPLLLDLQVPPPLPVAVSSTEESGFLFEPMIVRRMELLVLSSLEWKMNPVTPLSFIHHLLPRLYSGGGFAARIRELAKRSGEALLYTGNEFDIRHRCGRRWICSTRWSRKRPTTSFLSSNPPRLIFFENLERCYHLMAESMSATNATGHKLKHSSLSSPASPRGVVGSCFSNESSCGSWSLWPPLDSLSPEAATAAAPLKHRKHSNSKEQF</sequence>
<keyword evidence="5" id="KW-1185">Reference proteome</keyword>
<name>A0A8J5LF24_ZINOF</name>
<gene>
    <name evidence="4" type="ORF">ZIOFF_026013</name>
</gene>
<accession>A0A8J5LF24</accession>
<dbReference type="InterPro" id="IPR039361">
    <property type="entry name" value="Cyclin"/>
</dbReference>
<dbReference type="AlphaFoldDB" id="A0A8J5LF24"/>
<evidence type="ECO:0000313" key="4">
    <source>
        <dbReference type="EMBL" id="KAG6515584.1"/>
    </source>
</evidence>
<dbReference type="SUPFAM" id="SSF47954">
    <property type="entry name" value="Cyclin-like"/>
    <property type="match status" value="1"/>
</dbReference>
<protein>
    <recommendedName>
        <fullName evidence="3">Cyclin N-terminal domain-containing protein</fullName>
    </recommendedName>
</protein>
<reference evidence="4 5" key="1">
    <citation type="submission" date="2020-08" db="EMBL/GenBank/DDBJ databases">
        <title>Plant Genome Project.</title>
        <authorList>
            <person name="Zhang R.-G."/>
        </authorList>
    </citation>
    <scope>NUCLEOTIDE SEQUENCE [LARGE SCALE GENOMIC DNA]</scope>
    <source>
        <tissue evidence="4">Rhizome</tissue>
    </source>
</reference>
<comment type="caution">
    <text evidence="4">The sequence shown here is derived from an EMBL/GenBank/DDBJ whole genome shotgun (WGS) entry which is preliminary data.</text>
</comment>
<dbReference type="Gene3D" id="1.10.472.10">
    <property type="entry name" value="Cyclin-like"/>
    <property type="match status" value="1"/>
</dbReference>
<dbReference type="GO" id="GO:0051301">
    <property type="term" value="P:cell division"/>
    <property type="evidence" value="ECO:0007669"/>
    <property type="project" value="UniProtKB-KW"/>
</dbReference>
<dbReference type="InterPro" id="IPR006671">
    <property type="entry name" value="Cyclin_N"/>
</dbReference>
<feature type="domain" description="Cyclin N-terminal" evidence="3">
    <location>
        <begin position="42"/>
        <end position="190"/>
    </location>
</feature>
<proteinExistence type="predicted"/>
<evidence type="ECO:0000259" key="3">
    <source>
        <dbReference type="Pfam" id="PF00134"/>
    </source>
</evidence>
<dbReference type="EMBL" id="JACMSC010000007">
    <property type="protein sequence ID" value="KAG6515584.1"/>
    <property type="molecule type" value="Genomic_DNA"/>
</dbReference>